<feature type="transmembrane region" description="Helical" evidence="7">
    <location>
        <begin position="337"/>
        <end position="356"/>
    </location>
</feature>
<evidence type="ECO:0000256" key="5">
    <source>
        <dbReference type="ARBA" id="ARBA00022989"/>
    </source>
</evidence>
<feature type="transmembrane region" description="Helical" evidence="7">
    <location>
        <begin position="104"/>
        <end position="126"/>
    </location>
</feature>
<dbReference type="HOGENOM" id="CLU_001265_10_6_3"/>
<dbReference type="InterPro" id="IPR036259">
    <property type="entry name" value="MFS_trans_sf"/>
</dbReference>
<sequence>MSEFNRDSLKVKAVLLGASPIVILPSAAISPALPAIQDYFAEINNSEYWVRLILTMPALSIILGGLLVGQLIDRVGRKTLLIGSISLASLSGGVGYFLDSLTLLLLTRVALGFAVAGGITSITTLIADYYEDKTRSTLMGLQSTCIALVGVVVLSVSGVLADISWRVPFLIYLAPLILVPFMILWLREPIHEVIEQEGENRGLSWAQLPLLTIGVIYGVELLHMFLFYLTPVQLPFYLRSSFDASASLSGVAIATMTFCQAGSSLGYGWLKARFTFINVLAMAFSLACVGHIIVAVAPSIKFIVLGLGVSGLGFGLLFPNCKVWVTKTVNAEIRGRALGGLTTAFYIGEFLSPFASQTAVQWVGAGGTYALASGILGVVAVFAFASSVKTALTPATESLSRNS</sequence>
<dbReference type="Pfam" id="PF07690">
    <property type="entry name" value="MFS_1"/>
    <property type="match status" value="1"/>
</dbReference>
<evidence type="ECO:0000313" key="9">
    <source>
        <dbReference type="EMBL" id="AFZ50896.1"/>
    </source>
</evidence>
<evidence type="ECO:0000313" key="10">
    <source>
        <dbReference type="Proteomes" id="UP000010482"/>
    </source>
</evidence>
<dbReference type="PANTHER" id="PTHR23517">
    <property type="entry name" value="RESISTANCE PROTEIN MDTM, PUTATIVE-RELATED-RELATED"/>
    <property type="match status" value="1"/>
</dbReference>
<feature type="transmembrane region" description="Helical" evidence="7">
    <location>
        <begin position="277"/>
        <end position="296"/>
    </location>
</feature>
<feature type="domain" description="Major facilitator superfamily (MFS) profile" evidence="8">
    <location>
        <begin position="1"/>
        <end position="391"/>
    </location>
</feature>
<dbReference type="eggNOG" id="COG2814">
    <property type="taxonomic scope" value="Bacteria"/>
</dbReference>
<evidence type="ECO:0000256" key="6">
    <source>
        <dbReference type="ARBA" id="ARBA00023136"/>
    </source>
</evidence>
<feature type="transmembrane region" description="Helical" evidence="7">
    <location>
        <begin position="362"/>
        <end position="385"/>
    </location>
</feature>
<dbReference type="CDD" id="cd17473">
    <property type="entry name" value="MFS_arabinose_efflux_permease_like"/>
    <property type="match status" value="1"/>
</dbReference>
<feature type="transmembrane region" description="Helical" evidence="7">
    <location>
        <begin position="208"/>
        <end position="228"/>
    </location>
</feature>
<dbReference type="InterPro" id="IPR050171">
    <property type="entry name" value="MFS_Transporters"/>
</dbReference>
<evidence type="ECO:0000259" key="8">
    <source>
        <dbReference type="PROSITE" id="PS50850"/>
    </source>
</evidence>
<dbReference type="GO" id="GO:0022857">
    <property type="term" value="F:transmembrane transporter activity"/>
    <property type="evidence" value="ECO:0007669"/>
    <property type="project" value="InterPro"/>
</dbReference>
<dbReference type="Gene3D" id="1.20.1250.20">
    <property type="entry name" value="MFS general substrate transporter like domains"/>
    <property type="match status" value="1"/>
</dbReference>
<name>K9YVE4_DACS8</name>
<keyword evidence="2" id="KW-0813">Transport</keyword>
<dbReference type="PROSITE" id="PS00216">
    <property type="entry name" value="SUGAR_TRANSPORT_1"/>
    <property type="match status" value="1"/>
</dbReference>
<feature type="transmembrane region" description="Helical" evidence="7">
    <location>
        <begin position="167"/>
        <end position="187"/>
    </location>
</feature>
<dbReference type="STRING" id="13035.Dacsa_2282"/>
<evidence type="ECO:0000256" key="1">
    <source>
        <dbReference type="ARBA" id="ARBA00004651"/>
    </source>
</evidence>
<dbReference type="InterPro" id="IPR011701">
    <property type="entry name" value="MFS"/>
</dbReference>
<dbReference type="KEGG" id="dsl:Dacsa_2282"/>
<dbReference type="OrthoDB" id="9812221at2"/>
<dbReference type="Proteomes" id="UP000010482">
    <property type="component" value="Chromosome"/>
</dbReference>
<feature type="transmembrane region" description="Helical" evidence="7">
    <location>
        <begin position="138"/>
        <end position="161"/>
    </location>
</feature>
<dbReference type="SUPFAM" id="SSF103473">
    <property type="entry name" value="MFS general substrate transporter"/>
    <property type="match status" value="1"/>
</dbReference>
<dbReference type="GO" id="GO:0005886">
    <property type="term" value="C:plasma membrane"/>
    <property type="evidence" value="ECO:0007669"/>
    <property type="project" value="UniProtKB-SubCell"/>
</dbReference>
<reference evidence="9" key="1">
    <citation type="submission" date="2012-04" db="EMBL/GenBank/DDBJ databases">
        <title>Finished genome of Dactylococcopsis salina PCC 8305.</title>
        <authorList>
            <consortium name="US DOE Joint Genome Institute"/>
            <person name="Gugger M."/>
            <person name="Coursin T."/>
            <person name="Rippka R."/>
            <person name="Tandeau De Marsac N."/>
            <person name="Huntemann M."/>
            <person name="Wei C.-L."/>
            <person name="Han J."/>
            <person name="Detter J.C."/>
            <person name="Han C."/>
            <person name="Tapia R."/>
            <person name="Daligault H."/>
            <person name="Chen A."/>
            <person name="Krypides N."/>
            <person name="Mavromatis K."/>
            <person name="Markowitz V."/>
            <person name="Szeto E."/>
            <person name="Ivanova N."/>
            <person name="Ovchinnikova G."/>
            <person name="Pagani I."/>
            <person name="Pati A."/>
            <person name="Goodwin L."/>
            <person name="Peters L."/>
            <person name="Pitluck S."/>
            <person name="Woyke T."/>
            <person name="Kerfeld C."/>
        </authorList>
    </citation>
    <scope>NUCLEOTIDE SEQUENCE [LARGE SCALE GENOMIC DNA]</scope>
    <source>
        <strain evidence="9">PCC 8305</strain>
    </source>
</reference>
<feature type="transmembrane region" description="Helical" evidence="7">
    <location>
        <begin position="80"/>
        <end position="98"/>
    </location>
</feature>
<keyword evidence="10" id="KW-1185">Reference proteome</keyword>
<evidence type="ECO:0000256" key="7">
    <source>
        <dbReference type="SAM" id="Phobius"/>
    </source>
</evidence>
<dbReference type="PATRIC" id="fig|13035.3.peg.2589"/>
<dbReference type="InterPro" id="IPR005829">
    <property type="entry name" value="Sugar_transporter_CS"/>
</dbReference>
<keyword evidence="3" id="KW-1003">Cell membrane</keyword>
<evidence type="ECO:0000256" key="4">
    <source>
        <dbReference type="ARBA" id="ARBA00022692"/>
    </source>
</evidence>
<evidence type="ECO:0000256" key="2">
    <source>
        <dbReference type="ARBA" id="ARBA00022448"/>
    </source>
</evidence>
<dbReference type="InterPro" id="IPR020846">
    <property type="entry name" value="MFS_dom"/>
</dbReference>
<dbReference type="AlphaFoldDB" id="K9YVE4"/>
<keyword evidence="5 7" id="KW-1133">Transmembrane helix</keyword>
<keyword evidence="4 7" id="KW-0812">Transmembrane</keyword>
<feature type="transmembrane region" description="Helical" evidence="7">
    <location>
        <begin position="302"/>
        <end position="325"/>
    </location>
</feature>
<organism evidence="9 10">
    <name type="scientific">Dactylococcopsis salina (strain PCC 8305)</name>
    <name type="common">Myxobactron salinum</name>
    <dbReference type="NCBI Taxonomy" id="13035"/>
    <lineage>
        <taxon>Bacteria</taxon>
        <taxon>Bacillati</taxon>
        <taxon>Cyanobacteriota</taxon>
        <taxon>Cyanophyceae</taxon>
        <taxon>Nodosilineales</taxon>
        <taxon>Cymatolegaceae</taxon>
        <taxon>Dactylococcopsis</taxon>
    </lineage>
</organism>
<accession>K9YVE4</accession>
<dbReference type="RefSeq" id="WP_015229888.1">
    <property type="nucleotide sequence ID" value="NC_019780.1"/>
</dbReference>
<dbReference type="EMBL" id="CP003944">
    <property type="protein sequence ID" value="AFZ50896.1"/>
    <property type="molecule type" value="Genomic_DNA"/>
</dbReference>
<protein>
    <submittedName>
        <fullName evidence="9">Arabinose efflux permease family protein</fullName>
    </submittedName>
</protein>
<keyword evidence="6 7" id="KW-0472">Membrane</keyword>
<proteinExistence type="predicted"/>
<feature type="transmembrane region" description="Helical" evidence="7">
    <location>
        <begin position="248"/>
        <end position="270"/>
    </location>
</feature>
<comment type="subcellular location">
    <subcellularLocation>
        <location evidence="1">Cell membrane</location>
        <topology evidence="1">Multi-pass membrane protein</topology>
    </subcellularLocation>
</comment>
<dbReference type="PROSITE" id="PS50850">
    <property type="entry name" value="MFS"/>
    <property type="match status" value="1"/>
</dbReference>
<feature type="transmembrane region" description="Helical" evidence="7">
    <location>
        <begin position="48"/>
        <end position="68"/>
    </location>
</feature>
<evidence type="ECO:0000256" key="3">
    <source>
        <dbReference type="ARBA" id="ARBA00022475"/>
    </source>
</evidence>
<gene>
    <name evidence="9" type="ORF">Dacsa_2282</name>
</gene>